<feature type="non-terminal residue" evidence="1">
    <location>
        <position position="1"/>
    </location>
</feature>
<evidence type="ECO:0000313" key="1">
    <source>
        <dbReference type="EMBL" id="CAG8782999.1"/>
    </source>
</evidence>
<accession>A0ACA9R9N0</accession>
<dbReference type="Proteomes" id="UP000789366">
    <property type="component" value="Unassembled WGS sequence"/>
</dbReference>
<proteinExistence type="predicted"/>
<name>A0ACA9R9N0_9GLOM</name>
<dbReference type="EMBL" id="CAJVPW010062147">
    <property type="protein sequence ID" value="CAG8782999.1"/>
    <property type="molecule type" value="Genomic_DNA"/>
</dbReference>
<evidence type="ECO:0000313" key="2">
    <source>
        <dbReference type="Proteomes" id="UP000789366"/>
    </source>
</evidence>
<gene>
    <name evidence="1" type="ORF">SPELUC_LOCUS16564</name>
</gene>
<sequence>CKPDIPLQILIHLRMRRINHAFVRYFPTSNGNAKARWMQI</sequence>
<reference evidence="1" key="1">
    <citation type="submission" date="2021-06" db="EMBL/GenBank/DDBJ databases">
        <authorList>
            <person name="Kallberg Y."/>
            <person name="Tangrot J."/>
            <person name="Rosling A."/>
        </authorList>
    </citation>
    <scope>NUCLEOTIDE SEQUENCE</scope>
    <source>
        <strain evidence="1">28 12/20/2015</strain>
    </source>
</reference>
<organism evidence="1 2">
    <name type="scientific">Cetraspora pellucida</name>
    <dbReference type="NCBI Taxonomy" id="1433469"/>
    <lineage>
        <taxon>Eukaryota</taxon>
        <taxon>Fungi</taxon>
        <taxon>Fungi incertae sedis</taxon>
        <taxon>Mucoromycota</taxon>
        <taxon>Glomeromycotina</taxon>
        <taxon>Glomeromycetes</taxon>
        <taxon>Diversisporales</taxon>
        <taxon>Gigasporaceae</taxon>
        <taxon>Cetraspora</taxon>
    </lineage>
</organism>
<keyword evidence="2" id="KW-1185">Reference proteome</keyword>
<comment type="caution">
    <text evidence="1">The sequence shown here is derived from an EMBL/GenBank/DDBJ whole genome shotgun (WGS) entry which is preliminary data.</text>
</comment>
<feature type="non-terminal residue" evidence="1">
    <location>
        <position position="40"/>
    </location>
</feature>
<protein>
    <submittedName>
        <fullName evidence="1">13362_t:CDS:1</fullName>
    </submittedName>
</protein>